<dbReference type="EMBL" id="FNVO01000019">
    <property type="protein sequence ID" value="SEG86527.1"/>
    <property type="molecule type" value="Genomic_DNA"/>
</dbReference>
<dbReference type="OrthoDB" id="3251785at2"/>
<dbReference type="InterPro" id="IPR036291">
    <property type="entry name" value="NAD(P)-bd_dom_sf"/>
</dbReference>
<dbReference type="Pfam" id="PF01408">
    <property type="entry name" value="GFO_IDH_MocA"/>
    <property type="match status" value="1"/>
</dbReference>
<evidence type="ECO:0000259" key="3">
    <source>
        <dbReference type="Pfam" id="PF22725"/>
    </source>
</evidence>
<dbReference type="InterPro" id="IPR055170">
    <property type="entry name" value="GFO_IDH_MocA-like_dom"/>
</dbReference>
<sequence length="373" mass="39509">MLVPSVGCAVVGCGDVSTKYLRTLRAAPIIDIVACCDVLPERARRLAARCARAVSASLPEILADPAVELVINLTPPQQHTEITLRALRAGKSVYTEKPVATSPEELAEVLVMAGNGDAMLGGAPDTALGPAAQAARRAIDEGRIGRPLGASAALLTPGHERSCPTPEVFYRKGAGPLLDMGVYYLTMLVSLLGPVREVVGAHSRPSPLRVIDTGPRARTSFATEVPTHVAALLVFENREIVTLTASFEVWGTRVPHLEIFGTEGTLSIPDPNFYTGAVRLKAARSREWIPLPYPPDAPVGRGIGVIDMAHALRGLTGQRLTGGIIGHVVETMLAVEAEKTAATTLASRCDRPAPLRSAPSPTGCWWCEQCGDE</sequence>
<dbReference type="GO" id="GO:0000166">
    <property type="term" value="F:nucleotide binding"/>
    <property type="evidence" value="ECO:0007669"/>
    <property type="project" value="InterPro"/>
</dbReference>
<dbReference type="Gene3D" id="3.30.360.10">
    <property type="entry name" value="Dihydrodipicolinate Reductase, domain 2"/>
    <property type="match status" value="1"/>
</dbReference>
<dbReference type="SUPFAM" id="SSF51735">
    <property type="entry name" value="NAD(P)-binding Rossmann-fold domains"/>
    <property type="match status" value="1"/>
</dbReference>
<evidence type="ECO:0000313" key="5">
    <source>
        <dbReference type="Proteomes" id="UP000236723"/>
    </source>
</evidence>
<dbReference type="Proteomes" id="UP000236723">
    <property type="component" value="Unassembled WGS sequence"/>
</dbReference>
<dbReference type="Gene3D" id="3.40.50.720">
    <property type="entry name" value="NAD(P)-binding Rossmann-like Domain"/>
    <property type="match status" value="1"/>
</dbReference>
<keyword evidence="5" id="KW-1185">Reference proteome</keyword>
<dbReference type="PANTHER" id="PTHR43818:SF11">
    <property type="entry name" value="BCDNA.GH03377"/>
    <property type="match status" value="1"/>
</dbReference>
<gene>
    <name evidence="4" type="ORF">SAMN04489712_119103</name>
</gene>
<dbReference type="RefSeq" id="WP_160147149.1">
    <property type="nucleotide sequence ID" value="NZ_FNVO01000019.1"/>
</dbReference>
<dbReference type="InterPro" id="IPR000683">
    <property type="entry name" value="Gfo/Idh/MocA-like_OxRdtase_N"/>
</dbReference>
<dbReference type="Pfam" id="PF22725">
    <property type="entry name" value="GFO_IDH_MocA_C3"/>
    <property type="match status" value="1"/>
</dbReference>
<dbReference type="InterPro" id="IPR050463">
    <property type="entry name" value="Gfo/Idh/MocA_oxidrdct_glycsds"/>
</dbReference>
<protein>
    <submittedName>
        <fullName evidence="4">Predicted dehydrogenase</fullName>
    </submittedName>
</protein>
<name>A0A1H6DMA2_9ACTN</name>
<evidence type="ECO:0000256" key="1">
    <source>
        <dbReference type="ARBA" id="ARBA00023002"/>
    </source>
</evidence>
<evidence type="ECO:0000259" key="2">
    <source>
        <dbReference type="Pfam" id="PF01408"/>
    </source>
</evidence>
<dbReference type="PANTHER" id="PTHR43818">
    <property type="entry name" value="BCDNA.GH03377"/>
    <property type="match status" value="1"/>
</dbReference>
<accession>A0A1H6DMA2</accession>
<evidence type="ECO:0000313" key="4">
    <source>
        <dbReference type="EMBL" id="SEG86527.1"/>
    </source>
</evidence>
<feature type="domain" description="Gfo/Idh/MocA-like oxidoreductase N-terminal" evidence="2">
    <location>
        <begin position="7"/>
        <end position="114"/>
    </location>
</feature>
<keyword evidence="1" id="KW-0560">Oxidoreductase</keyword>
<dbReference type="GO" id="GO:0016491">
    <property type="term" value="F:oxidoreductase activity"/>
    <property type="evidence" value="ECO:0007669"/>
    <property type="project" value="UniProtKB-KW"/>
</dbReference>
<proteinExistence type="predicted"/>
<dbReference type="AlphaFoldDB" id="A0A1H6DMA2"/>
<reference evidence="5" key="1">
    <citation type="submission" date="2016-10" db="EMBL/GenBank/DDBJ databases">
        <authorList>
            <person name="Varghese N."/>
            <person name="Submissions S."/>
        </authorList>
    </citation>
    <scope>NUCLEOTIDE SEQUENCE [LARGE SCALE GENOMIC DNA]</scope>
    <source>
        <strain evidence="5">DSM 43163</strain>
    </source>
</reference>
<feature type="domain" description="GFO/IDH/MocA-like oxidoreductase" evidence="3">
    <location>
        <begin position="133"/>
        <end position="266"/>
    </location>
</feature>
<dbReference type="SUPFAM" id="SSF55347">
    <property type="entry name" value="Glyceraldehyde-3-phosphate dehydrogenase-like, C-terminal domain"/>
    <property type="match status" value="1"/>
</dbReference>
<organism evidence="4 5">
    <name type="scientific">Thermomonospora echinospora</name>
    <dbReference type="NCBI Taxonomy" id="1992"/>
    <lineage>
        <taxon>Bacteria</taxon>
        <taxon>Bacillati</taxon>
        <taxon>Actinomycetota</taxon>
        <taxon>Actinomycetes</taxon>
        <taxon>Streptosporangiales</taxon>
        <taxon>Thermomonosporaceae</taxon>
        <taxon>Thermomonospora</taxon>
    </lineage>
</organism>